<feature type="transmembrane region" description="Helical" evidence="1">
    <location>
        <begin position="12"/>
        <end position="31"/>
    </location>
</feature>
<dbReference type="GeneID" id="98659872"/>
<reference evidence="2 3" key="1">
    <citation type="submission" date="2021-10" db="EMBL/GenBank/DDBJ databases">
        <title>Anaerobic single-cell dispensing facilitates the cultivation of human gut bacteria.</title>
        <authorList>
            <person name="Afrizal A."/>
        </authorList>
    </citation>
    <scope>NUCLEOTIDE SEQUENCE [LARGE SCALE GENOMIC DNA]</scope>
    <source>
        <strain evidence="2 3">CLA-AA-H270</strain>
    </source>
</reference>
<evidence type="ECO:0000313" key="2">
    <source>
        <dbReference type="EMBL" id="MCC2176638.1"/>
    </source>
</evidence>
<dbReference type="Proteomes" id="UP001298753">
    <property type="component" value="Unassembled WGS sequence"/>
</dbReference>
<dbReference type="EMBL" id="JAJEPX010000013">
    <property type="protein sequence ID" value="MCC2176638.1"/>
    <property type="molecule type" value="Genomic_DNA"/>
</dbReference>
<organism evidence="2 3">
    <name type="scientific">Agathobaculum butyriciproducens</name>
    <dbReference type="NCBI Taxonomy" id="1628085"/>
    <lineage>
        <taxon>Bacteria</taxon>
        <taxon>Bacillati</taxon>
        <taxon>Bacillota</taxon>
        <taxon>Clostridia</taxon>
        <taxon>Eubacteriales</taxon>
        <taxon>Butyricicoccaceae</taxon>
        <taxon>Agathobaculum</taxon>
    </lineage>
</organism>
<evidence type="ECO:0000313" key="3">
    <source>
        <dbReference type="Proteomes" id="UP001298753"/>
    </source>
</evidence>
<accession>A0AAW4VZU9</accession>
<comment type="caution">
    <text evidence="2">The sequence shown here is derived from an EMBL/GenBank/DDBJ whole genome shotgun (WGS) entry which is preliminary data.</text>
</comment>
<protein>
    <recommendedName>
        <fullName evidence="4">TMhelix containing protein</fullName>
    </recommendedName>
</protein>
<sequence>MQEITFNIDVRTILLVLVPWIVSGGTLFVWNRMHKGKISDREADLNDCNNRCILLLKKDFIYFGIIAGIVIVVLLTLTFANNRDAVNYFSFAGTLSSIILSVVAIFMTINSENESKDAKSQLDRSIIQMEKVVEDIKRLSTEWKLTAEDVQKQLDDVKASMVDVSNKNREISNRINRIVDRNIDFENQDELSWYEIPAGEEMHND</sequence>
<keyword evidence="1" id="KW-0812">Transmembrane</keyword>
<keyword evidence="3" id="KW-1185">Reference proteome</keyword>
<evidence type="ECO:0008006" key="4">
    <source>
        <dbReference type="Google" id="ProtNLM"/>
    </source>
</evidence>
<keyword evidence="1" id="KW-1133">Transmembrane helix</keyword>
<feature type="transmembrane region" description="Helical" evidence="1">
    <location>
        <begin position="86"/>
        <end position="109"/>
    </location>
</feature>
<feature type="transmembrane region" description="Helical" evidence="1">
    <location>
        <begin position="60"/>
        <end position="80"/>
    </location>
</feature>
<keyword evidence="1" id="KW-0472">Membrane</keyword>
<evidence type="ECO:0000256" key="1">
    <source>
        <dbReference type="SAM" id="Phobius"/>
    </source>
</evidence>
<name>A0AAW4VZU9_9FIRM</name>
<proteinExistence type="predicted"/>
<dbReference type="RefSeq" id="WP_227600507.1">
    <property type="nucleotide sequence ID" value="NZ_JAJEPX010000013.1"/>
</dbReference>
<dbReference type="AlphaFoldDB" id="A0AAW4VZU9"/>
<gene>
    <name evidence="2" type="ORF">LKD22_05810</name>
</gene>